<dbReference type="AlphaFoldDB" id="A0A0A9G4I0"/>
<proteinExistence type="predicted"/>
<organism evidence="1">
    <name type="scientific">Arundo donax</name>
    <name type="common">Giant reed</name>
    <name type="synonym">Donax arundinaceus</name>
    <dbReference type="NCBI Taxonomy" id="35708"/>
    <lineage>
        <taxon>Eukaryota</taxon>
        <taxon>Viridiplantae</taxon>
        <taxon>Streptophyta</taxon>
        <taxon>Embryophyta</taxon>
        <taxon>Tracheophyta</taxon>
        <taxon>Spermatophyta</taxon>
        <taxon>Magnoliopsida</taxon>
        <taxon>Liliopsida</taxon>
        <taxon>Poales</taxon>
        <taxon>Poaceae</taxon>
        <taxon>PACMAD clade</taxon>
        <taxon>Arundinoideae</taxon>
        <taxon>Arundineae</taxon>
        <taxon>Arundo</taxon>
    </lineage>
</organism>
<name>A0A0A9G4I0_ARUDO</name>
<accession>A0A0A9G4I0</accession>
<sequence>MMLRLLRGKRLENYPGVLQAASQRNLRALVHLRPQLKRPAGLLRSF</sequence>
<protein>
    <submittedName>
        <fullName evidence="1">Uncharacterized protein</fullName>
    </submittedName>
</protein>
<reference evidence="1" key="2">
    <citation type="journal article" date="2015" name="Data Brief">
        <title>Shoot transcriptome of the giant reed, Arundo donax.</title>
        <authorList>
            <person name="Barrero R.A."/>
            <person name="Guerrero F.D."/>
            <person name="Moolhuijzen P."/>
            <person name="Goolsby J.A."/>
            <person name="Tidwell J."/>
            <person name="Bellgard S.E."/>
            <person name="Bellgard M.I."/>
        </authorList>
    </citation>
    <scope>NUCLEOTIDE SEQUENCE</scope>
    <source>
        <tissue evidence="1">Shoot tissue taken approximately 20 cm above the soil surface</tissue>
    </source>
</reference>
<dbReference type="EMBL" id="GBRH01178479">
    <property type="protein sequence ID" value="JAE19417.1"/>
    <property type="molecule type" value="Transcribed_RNA"/>
</dbReference>
<reference evidence="1" key="1">
    <citation type="submission" date="2014-09" db="EMBL/GenBank/DDBJ databases">
        <authorList>
            <person name="Magalhaes I.L.F."/>
            <person name="Oliveira U."/>
            <person name="Santos F.R."/>
            <person name="Vidigal T.H.D.A."/>
            <person name="Brescovit A.D."/>
            <person name="Santos A.J."/>
        </authorList>
    </citation>
    <scope>NUCLEOTIDE SEQUENCE</scope>
    <source>
        <tissue evidence="1">Shoot tissue taken approximately 20 cm above the soil surface</tissue>
    </source>
</reference>
<evidence type="ECO:0000313" key="1">
    <source>
        <dbReference type="EMBL" id="JAE19417.1"/>
    </source>
</evidence>